<sequence length="561" mass="61785">MSIPPSSMAIFFHSDAIEGDGKDLVGRRSSGQSFLCGYLNHTAGDNVNVLSQSKQDIETFRTTASHLGCDRPIDGIALRSVDDFTRFGSIFFPGPGYLDAAWRRHHFDPTACSLVGITHTVSTRRVIEGLLNLMLEPVEPWDAIICTSNAVKSVVKTQMDQQVGYIKDRFGASRVPTPQLPVIPLGINADDFTHNAAVRDALRAKYEADDDTIVVMSMGRLTVAEKANPVPLFIALEEIAQATGKNIHFWMVGWASRDEERDVHTAGAKAFCPSVTVHIIDGRDADVRRDIWSGADIFTLPVDNIQETFGLVPVEAMAAGLPVVMPDWDGLRDTVVHGETGFLIPTMMAGSSHIGRDFARRHANGMDGYLQYLMMIEQQTVIDMRAYIAALTDLVTNADLRKRMGDAGARHVRNNFDWQAVIPQYQQLADELAAMRQNASPTTPRMTGHAVNPIEIDPFHLYRAYPTQSAPSQMIVSHRKDLTADGLKTLDAVNGRDLYKRRLLPDAKTLQVAETVAKLNQTDAAQIAEILGFSRAATIGTLLFLAKYDFITIHGLEQSNA</sequence>
<dbReference type="EMBL" id="JACIJM010000002">
    <property type="protein sequence ID" value="MBB5721118.1"/>
    <property type="molecule type" value="Genomic_DNA"/>
</dbReference>
<dbReference type="SUPFAM" id="SSF53756">
    <property type="entry name" value="UDP-Glycosyltransferase/glycogen phosphorylase"/>
    <property type="match status" value="1"/>
</dbReference>
<dbReference type="GO" id="GO:0016757">
    <property type="term" value="F:glycosyltransferase activity"/>
    <property type="evidence" value="ECO:0007669"/>
    <property type="project" value="InterPro"/>
</dbReference>
<dbReference type="PANTHER" id="PTHR12526">
    <property type="entry name" value="GLYCOSYLTRANSFERASE"/>
    <property type="match status" value="1"/>
</dbReference>
<reference evidence="2 3" key="1">
    <citation type="submission" date="2020-08" db="EMBL/GenBank/DDBJ databases">
        <title>Genomic Encyclopedia of Type Strains, Phase IV (KMG-IV): sequencing the most valuable type-strain genomes for metagenomic binning, comparative biology and taxonomic classification.</title>
        <authorList>
            <person name="Goeker M."/>
        </authorList>
    </citation>
    <scope>NUCLEOTIDE SEQUENCE [LARGE SCALE GENOMIC DNA]</scope>
    <source>
        <strain evidence="2 3">DSM 101064</strain>
    </source>
</reference>
<feature type="domain" description="Glycosyl transferase family 1" evidence="1">
    <location>
        <begin position="199"/>
        <end position="346"/>
    </location>
</feature>
<dbReference type="CDD" id="cd03801">
    <property type="entry name" value="GT4_PimA-like"/>
    <property type="match status" value="1"/>
</dbReference>
<organism evidence="2 3">
    <name type="scientific">Yoonia ponticola</name>
    <dbReference type="NCBI Taxonomy" id="1524255"/>
    <lineage>
        <taxon>Bacteria</taxon>
        <taxon>Pseudomonadati</taxon>
        <taxon>Pseudomonadota</taxon>
        <taxon>Alphaproteobacteria</taxon>
        <taxon>Rhodobacterales</taxon>
        <taxon>Paracoccaceae</taxon>
        <taxon>Yoonia</taxon>
    </lineage>
</organism>
<keyword evidence="3" id="KW-1185">Reference proteome</keyword>
<evidence type="ECO:0000313" key="3">
    <source>
        <dbReference type="Proteomes" id="UP000535415"/>
    </source>
</evidence>
<name>A0A7W9EWZ5_9RHOB</name>
<dbReference type="Pfam" id="PF00534">
    <property type="entry name" value="Glycos_transf_1"/>
    <property type="match status" value="1"/>
</dbReference>
<protein>
    <submittedName>
        <fullName evidence="2">Glycosyltransferase involved in cell wall biosynthesis</fullName>
    </submittedName>
</protein>
<gene>
    <name evidence="2" type="ORF">FHS72_000725</name>
</gene>
<keyword evidence="2" id="KW-0808">Transferase</keyword>
<accession>A0A7W9EWZ5</accession>
<evidence type="ECO:0000259" key="1">
    <source>
        <dbReference type="Pfam" id="PF00534"/>
    </source>
</evidence>
<dbReference type="InterPro" id="IPR001296">
    <property type="entry name" value="Glyco_trans_1"/>
</dbReference>
<dbReference type="AlphaFoldDB" id="A0A7W9EWZ5"/>
<dbReference type="Gene3D" id="3.40.50.2000">
    <property type="entry name" value="Glycogen Phosphorylase B"/>
    <property type="match status" value="1"/>
</dbReference>
<proteinExistence type="predicted"/>
<comment type="caution">
    <text evidence="2">The sequence shown here is derived from an EMBL/GenBank/DDBJ whole genome shotgun (WGS) entry which is preliminary data.</text>
</comment>
<evidence type="ECO:0000313" key="2">
    <source>
        <dbReference type="EMBL" id="MBB5721118.1"/>
    </source>
</evidence>
<dbReference type="RefSeq" id="WP_183525709.1">
    <property type="nucleotide sequence ID" value="NZ_JACIJM010000002.1"/>
</dbReference>
<dbReference type="Proteomes" id="UP000535415">
    <property type="component" value="Unassembled WGS sequence"/>
</dbReference>